<dbReference type="Proteomes" id="UP000070412">
    <property type="component" value="Unassembled WGS sequence"/>
</dbReference>
<keyword evidence="5" id="KW-1185">Reference proteome</keyword>
<dbReference type="EnsemblMetazoa" id="SSS_6362s_mrna">
    <property type="protein sequence ID" value="KAF7490250.1"/>
    <property type="gene ID" value="SSS_6362"/>
</dbReference>
<keyword evidence="2" id="KW-0732">Signal</keyword>
<name>A0A834R5T3_SARSC</name>
<feature type="signal peptide" evidence="2">
    <location>
        <begin position="1"/>
        <end position="23"/>
    </location>
</feature>
<gene>
    <name evidence="3" type="ORF">SSS_6362</name>
</gene>
<feature type="region of interest" description="Disordered" evidence="1">
    <location>
        <begin position="56"/>
        <end position="78"/>
    </location>
</feature>
<sequence>MDENKMFSKLLIIIMMVIELVDCNLKPISYSIVHNDHATPATSFVTFNSDHQQSSSPFVTPLVSHQSDQHHHHPHHSHPIQYIFPPTEAQPIELVFETALIGAVSSMSHRPHQPIQTYEGPNVVAPAHLPPASIISSDPTVSSPLAATAVHQPSLTTAIGSALTHQTIPSTSAVLNIPPIPPVVASTASIGPSSGLIPIAQPSLTTGLIGSQPTSTFVKVPIQPKVQSLTSVPLTMKPLSTFAGAGIRPNPVTILTGGVTQLQYSNLNPFQSYQTLHHFHPHHHGVDFGSSYHGASLTNQPIAFAH</sequence>
<reference evidence="5" key="1">
    <citation type="journal article" date="2020" name="PLoS Negl. Trop. Dis.">
        <title>High-quality nuclear genome for Sarcoptes scabiei-A critical resource for a neglected parasite.</title>
        <authorList>
            <person name="Korhonen P.K."/>
            <person name="Gasser R.B."/>
            <person name="Ma G."/>
            <person name="Wang T."/>
            <person name="Stroehlein A.J."/>
            <person name="Young N.D."/>
            <person name="Ang C.S."/>
            <person name="Fernando D.D."/>
            <person name="Lu H.C."/>
            <person name="Taylor S."/>
            <person name="Reynolds S.L."/>
            <person name="Mofiz E."/>
            <person name="Najaraj S.H."/>
            <person name="Gowda H."/>
            <person name="Madugundu A."/>
            <person name="Renuse S."/>
            <person name="Holt D."/>
            <person name="Pandey A."/>
            <person name="Papenfuss A.T."/>
            <person name="Fischer K."/>
        </authorList>
    </citation>
    <scope>NUCLEOTIDE SEQUENCE [LARGE SCALE GENOMIC DNA]</scope>
</reference>
<reference evidence="3" key="2">
    <citation type="submission" date="2020-01" db="EMBL/GenBank/DDBJ databases">
        <authorList>
            <person name="Korhonen P.K.K."/>
            <person name="Guangxu M.G."/>
            <person name="Wang T.W."/>
            <person name="Stroehlein A.J.S."/>
            <person name="Young N.D."/>
            <person name="Ang C.-S.A."/>
            <person name="Fernando D.W.F."/>
            <person name="Lu H.L."/>
            <person name="Taylor S.T."/>
            <person name="Ehtesham M.E.M."/>
            <person name="Najaraj S.H.N."/>
            <person name="Harsha G.H.G."/>
            <person name="Madugundu A.M."/>
            <person name="Renuse S.R."/>
            <person name="Holt D.H."/>
            <person name="Pandey A.P."/>
            <person name="Papenfuss A.P."/>
            <person name="Gasser R.B.G."/>
            <person name="Fischer K.F."/>
        </authorList>
    </citation>
    <scope>NUCLEOTIDE SEQUENCE</scope>
    <source>
        <strain evidence="3">SSS_KF_BRIS2020</strain>
    </source>
</reference>
<feature type="chain" id="PRO_5038259194" evidence="2">
    <location>
        <begin position="24"/>
        <end position="306"/>
    </location>
</feature>
<evidence type="ECO:0000313" key="4">
    <source>
        <dbReference type="EnsemblMetazoa" id="KAF7490250.1"/>
    </source>
</evidence>
<evidence type="ECO:0000256" key="2">
    <source>
        <dbReference type="SAM" id="SignalP"/>
    </source>
</evidence>
<accession>A0A834R5T3</accession>
<dbReference type="EMBL" id="WVUK01000062">
    <property type="protein sequence ID" value="KAF7490250.1"/>
    <property type="molecule type" value="Genomic_DNA"/>
</dbReference>
<evidence type="ECO:0000313" key="3">
    <source>
        <dbReference type="EMBL" id="KAF7490250.1"/>
    </source>
</evidence>
<evidence type="ECO:0000256" key="1">
    <source>
        <dbReference type="SAM" id="MobiDB-lite"/>
    </source>
</evidence>
<organism evidence="3">
    <name type="scientific">Sarcoptes scabiei</name>
    <name type="common">Itch mite</name>
    <name type="synonym">Acarus scabiei</name>
    <dbReference type="NCBI Taxonomy" id="52283"/>
    <lineage>
        <taxon>Eukaryota</taxon>
        <taxon>Metazoa</taxon>
        <taxon>Ecdysozoa</taxon>
        <taxon>Arthropoda</taxon>
        <taxon>Chelicerata</taxon>
        <taxon>Arachnida</taxon>
        <taxon>Acari</taxon>
        <taxon>Acariformes</taxon>
        <taxon>Sarcoptiformes</taxon>
        <taxon>Astigmata</taxon>
        <taxon>Psoroptidia</taxon>
        <taxon>Sarcoptoidea</taxon>
        <taxon>Sarcoptidae</taxon>
        <taxon>Sarcoptinae</taxon>
        <taxon>Sarcoptes</taxon>
    </lineage>
</organism>
<evidence type="ECO:0000313" key="5">
    <source>
        <dbReference type="Proteomes" id="UP000070412"/>
    </source>
</evidence>
<reference evidence="4" key="3">
    <citation type="submission" date="2022-06" db="UniProtKB">
        <authorList>
            <consortium name="EnsemblMetazoa"/>
        </authorList>
    </citation>
    <scope>IDENTIFICATION</scope>
</reference>
<proteinExistence type="predicted"/>
<protein>
    <submittedName>
        <fullName evidence="3 4">Uncharacterized protein</fullName>
    </submittedName>
</protein>
<dbReference type="AlphaFoldDB" id="A0A834R5T3"/>